<dbReference type="GO" id="GO:0000781">
    <property type="term" value="C:chromosome, telomeric region"/>
    <property type="evidence" value="ECO:0007669"/>
    <property type="project" value="UniProtKB-SubCell"/>
</dbReference>
<dbReference type="Pfam" id="PF23215">
    <property type="entry name" value="WD_LRWD1"/>
    <property type="match status" value="1"/>
</dbReference>
<reference evidence="24 25" key="1">
    <citation type="journal article" date="2018" name="Sci. Rep.">
        <title>Comparative analysis of the Pocillopora damicornis genome highlights role of immune system in coral evolution.</title>
        <authorList>
            <person name="Cunning R."/>
            <person name="Bay R.A."/>
            <person name="Gillette P."/>
            <person name="Baker A.C."/>
            <person name="Traylor-Knowles N."/>
        </authorList>
    </citation>
    <scope>NUCLEOTIDE SEQUENCE [LARGE SCALE GENOMIC DNA]</scope>
    <source>
        <strain evidence="24">RSMAS</strain>
        <tissue evidence="24">Whole animal</tissue>
    </source>
</reference>
<dbReference type="Pfam" id="PF23211">
    <property type="entry name" value="LRR_LRWD1"/>
    <property type="match status" value="1"/>
</dbReference>
<dbReference type="InterPro" id="IPR036322">
    <property type="entry name" value="WD40_repeat_dom_sf"/>
</dbReference>
<gene>
    <name evidence="24" type="ORF">pdam_00018581</name>
</gene>
<dbReference type="SUPFAM" id="SSF144232">
    <property type="entry name" value="HIT/MYND zinc finger-like"/>
    <property type="match status" value="1"/>
</dbReference>
<keyword evidence="11" id="KW-0235">DNA replication</keyword>
<feature type="repeat" description="WD" evidence="20">
    <location>
        <begin position="804"/>
        <end position="838"/>
    </location>
</feature>
<comment type="similarity">
    <text evidence="5">Belongs to the LRWD1 family.</text>
</comment>
<dbReference type="PROSITE" id="PS51450">
    <property type="entry name" value="LRR"/>
    <property type="match status" value="1"/>
</dbReference>
<keyword evidence="7" id="KW-0158">Chromosome</keyword>
<protein>
    <recommendedName>
        <fullName evidence="6">Leucine-rich repeat and WD repeat-containing protein 1</fullName>
    </recommendedName>
    <alternativeName>
        <fullName evidence="19">Origin recognition complex-associated protein</fullName>
    </alternativeName>
</protein>
<dbReference type="Gene3D" id="3.80.10.10">
    <property type="entry name" value="Ribonuclease Inhibitor"/>
    <property type="match status" value="1"/>
</dbReference>
<evidence type="ECO:0000313" key="25">
    <source>
        <dbReference type="Proteomes" id="UP000275408"/>
    </source>
</evidence>
<dbReference type="InterPro" id="IPR056160">
    <property type="entry name" value="WD_LRWD1"/>
</dbReference>
<dbReference type="InterPro" id="IPR032675">
    <property type="entry name" value="LRR_dom_sf"/>
</dbReference>
<evidence type="ECO:0000256" key="15">
    <source>
        <dbReference type="ARBA" id="ARBA00022895"/>
    </source>
</evidence>
<dbReference type="Gene3D" id="3.30.60.190">
    <property type="match status" value="1"/>
</dbReference>
<feature type="compositionally biased region" description="Basic and acidic residues" evidence="22">
    <location>
        <begin position="648"/>
        <end position="664"/>
    </location>
</feature>
<evidence type="ECO:0000256" key="2">
    <source>
        <dbReference type="ARBA" id="ARBA00004300"/>
    </source>
</evidence>
<dbReference type="PROSITE" id="PS00678">
    <property type="entry name" value="WD_REPEATS_1"/>
    <property type="match status" value="1"/>
</dbReference>
<evidence type="ECO:0000256" key="17">
    <source>
        <dbReference type="ARBA" id="ARBA00023242"/>
    </source>
</evidence>
<feature type="domain" description="HIT-type" evidence="23">
    <location>
        <begin position="56"/>
        <end position="89"/>
    </location>
</feature>
<dbReference type="AlphaFoldDB" id="A0A3M6UVU8"/>
<dbReference type="CDD" id="cd23024">
    <property type="entry name" value="zf-HIT_ZNHIT2-3"/>
    <property type="match status" value="1"/>
</dbReference>
<evidence type="ECO:0000256" key="11">
    <source>
        <dbReference type="ARBA" id="ARBA00022705"/>
    </source>
</evidence>
<feature type="compositionally biased region" description="Basic residues" evidence="22">
    <location>
        <begin position="665"/>
        <end position="675"/>
    </location>
</feature>
<dbReference type="InterPro" id="IPR007529">
    <property type="entry name" value="Znf_HIT"/>
</dbReference>
<evidence type="ECO:0000256" key="13">
    <source>
        <dbReference type="ARBA" id="ARBA00022838"/>
    </source>
</evidence>
<dbReference type="GO" id="GO:0005634">
    <property type="term" value="C:nucleus"/>
    <property type="evidence" value="ECO:0007669"/>
    <property type="project" value="UniProtKB-SubCell"/>
</dbReference>
<evidence type="ECO:0000256" key="14">
    <source>
        <dbReference type="ARBA" id="ARBA00022853"/>
    </source>
</evidence>
<dbReference type="SUPFAM" id="SSF52075">
    <property type="entry name" value="Outer arm dynein light chain 1"/>
    <property type="match status" value="1"/>
</dbReference>
<evidence type="ECO:0000256" key="12">
    <source>
        <dbReference type="ARBA" id="ARBA00022737"/>
    </source>
</evidence>
<evidence type="ECO:0000256" key="5">
    <source>
        <dbReference type="ARBA" id="ARBA00007545"/>
    </source>
</evidence>
<keyword evidence="17" id="KW-0539">Nucleus</keyword>
<feature type="non-terminal residue" evidence="24">
    <location>
        <position position="1017"/>
    </location>
</feature>
<keyword evidence="14" id="KW-0156">Chromatin regulator</keyword>
<dbReference type="GO" id="GO:0000776">
    <property type="term" value="C:kinetochore"/>
    <property type="evidence" value="ECO:0007669"/>
    <property type="project" value="UniProtKB-KW"/>
</dbReference>
<comment type="caution">
    <text evidence="24">The sequence shown here is derived from an EMBL/GenBank/DDBJ whole genome shotgun (WGS) entry which is preliminary data.</text>
</comment>
<evidence type="ECO:0000256" key="16">
    <source>
        <dbReference type="ARBA" id="ARBA00023212"/>
    </source>
</evidence>
<dbReference type="PROSITE" id="PS50082">
    <property type="entry name" value="WD_REPEATS_2"/>
    <property type="match status" value="1"/>
</dbReference>
<dbReference type="Pfam" id="PF04438">
    <property type="entry name" value="zf-HIT"/>
    <property type="match status" value="1"/>
</dbReference>
<keyword evidence="9 20" id="KW-0853">WD repeat</keyword>
<dbReference type="InterPro" id="IPR056363">
    <property type="entry name" value="LRR_LRWD1_dom"/>
</dbReference>
<evidence type="ECO:0000259" key="23">
    <source>
        <dbReference type="PROSITE" id="PS51083"/>
    </source>
</evidence>
<dbReference type="PANTHER" id="PTHR24370:SF10">
    <property type="entry name" value="LEUCINE-RICH REPEAT AND WD REPEAT-CONTAINING PROTEIN 1"/>
    <property type="match status" value="1"/>
</dbReference>
<dbReference type="SMART" id="SM00320">
    <property type="entry name" value="WD40"/>
    <property type="match status" value="4"/>
</dbReference>
<feature type="region of interest" description="Disordered" evidence="22">
    <location>
        <begin position="626"/>
        <end position="676"/>
    </location>
</feature>
<keyword evidence="12" id="KW-0677">Repeat</keyword>
<dbReference type="STRING" id="46731.A0A3M6UVU8"/>
<dbReference type="OrthoDB" id="10005492at2759"/>
<evidence type="ECO:0000256" key="22">
    <source>
        <dbReference type="SAM" id="MobiDB-lite"/>
    </source>
</evidence>
<keyword evidence="21" id="KW-0479">Metal-binding</keyword>
<evidence type="ECO:0000313" key="24">
    <source>
        <dbReference type="EMBL" id="RMX57833.1"/>
    </source>
</evidence>
<dbReference type="InterPro" id="IPR001611">
    <property type="entry name" value="Leu-rich_rpt"/>
</dbReference>
<dbReference type="GO" id="GO:0008270">
    <property type="term" value="F:zinc ion binding"/>
    <property type="evidence" value="ECO:0007669"/>
    <property type="project" value="UniProtKB-UniRule"/>
</dbReference>
<feature type="region of interest" description="Disordered" evidence="22">
    <location>
        <begin position="207"/>
        <end position="229"/>
    </location>
</feature>
<dbReference type="EMBL" id="RCHS01000602">
    <property type="protein sequence ID" value="RMX57833.1"/>
    <property type="molecule type" value="Genomic_DNA"/>
</dbReference>
<evidence type="ECO:0000256" key="19">
    <source>
        <dbReference type="ARBA" id="ARBA00033046"/>
    </source>
</evidence>
<dbReference type="InterPro" id="IPR015943">
    <property type="entry name" value="WD40/YVTN_repeat-like_dom_sf"/>
</dbReference>
<dbReference type="Gene3D" id="2.130.10.10">
    <property type="entry name" value="YVTN repeat-like/Quinoprotein amine dehydrogenase"/>
    <property type="match status" value="1"/>
</dbReference>
<evidence type="ECO:0000256" key="1">
    <source>
        <dbReference type="ARBA" id="ARBA00004123"/>
    </source>
</evidence>
<name>A0A3M6UVU8_POCDA</name>
<evidence type="ECO:0000256" key="21">
    <source>
        <dbReference type="PROSITE-ProRule" id="PRU00453"/>
    </source>
</evidence>
<dbReference type="GO" id="GO:0006325">
    <property type="term" value="P:chromatin organization"/>
    <property type="evidence" value="ECO:0007669"/>
    <property type="project" value="UniProtKB-KW"/>
</dbReference>
<dbReference type="PANTHER" id="PTHR24370">
    <property type="entry name" value="OPTICIN"/>
    <property type="match status" value="1"/>
</dbReference>
<evidence type="ECO:0000256" key="3">
    <source>
        <dbReference type="ARBA" id="ARBA00004574"/>
    </source>
</evidence>
<keyword evidence="15" id="KW-0779">Telomere</keyword>
<evidence type="ECO:0000256" key="9">
    <source>
        <dbReference type="ARBA" id="ARBA00022574"/>
    </source>
</evidence>
<feature type="compositionally biased region" description="Basic and acidic residues" evidence="22">
    <location>
        <begin position="208"/>
        <end position="229"/>
    </location>
</feature>
<evidence type="ECO:0000256" key="7">
    <source>
        <dbReference type="ARBA" id="ARBA00022454"/>
    </source>
</evidence>
<sequence>MCHATVITTSCELAQNVLPICEYAKRLGVEKTNMADESSGDRFKDVLSTSQSNSPCGFCSKEVSKYTCPRCHVRYCSSVCYKSDKHLQCSELFYKDCVMEAMCEQQSSSEDKHKMLELLHKLKKQDEEEGFQDAVDLEERLKNVDINNDTEAVWSALTDSEQKEFESAVKSGEISHVIDVWIPWWTKQDDRNNRKKIEVVSEGSNILGKKDEQKSKSHQIQTKEQEKKEKMPALKRNITSLLSAMKNSNVNPNVRFSCINVIFSYAYIMRLYNGCPEDSLEQAAENLLQLSPVLSKNAVFDSVESVVHSSLSALLDCKDLYCSEESSHQVLLDVISLIKGYVVMERKKTNFVDSALSHLCRLLSGGRERLKVNSKMNQKEADLCKSLWLAKKKVEFLLAWVHTNTHILQSLVLNMEVVLTEVSMSNRQHREQREKLEQGLMIVIEVTSSACVNILSGLGLTCIPNELLQQLPNLAELNLSKNKLSDVNSEKAFPKLKVLSAASNQLSNVDGLTAFPNLISLDVTSNPTLEVSDKYKLVSICPLLKTLDGKDISLMRDAIADIWSEKFNTKYNQLDEDKRTELENEFIEKLKSEVTCGPAMLKNYREYKLTVLGKLYFKKIKGEEKISEEPPNKKQKTSQVNGQAEVANDARDKPKKSKTAEGKVTKKKQRTHKREIKAENSSPAYCQFAVSHLLQTHSLNNDPTDRKTQVWGCEFEPDPEREGHTTTTCATCGGDSVCFVDCSTGRVMKKYKQPGETFYCVAWTTVYLDYDSEKKRKGNLIAAGGLQNDIKIIEPNQLVCFEEIQGHKGVLECLVFHPHHPTWLLSAADDNTIMVWEIGLPKAAEYQGKSQLLLTLKSRSIVRLFSIPPHGKVVVGGCDDGCYVWNLFDSETDKGDKKDKTKTYFGKLDFPGKKTIPLDSIVCLTNNMIATKRVEEGCIHIWHSESEMMKYYAQVAVNDFRVAHKLPWRLTEVPFLKFSFVPACSVMLAGDDVGSVWLYDVASNVLATKSEDVKQTQ</sequence>
<comment type="subcellular location">
    <subcellularLocation>
        <location evidence="4">Chromosome</location>
        <location evidence="4">Centromere</location>
        <location evidence="4">Kinetochore</location>
    </subcellularLocation>
    <subcellularLocation>
        <location evidence="3">Chromosome</location>
        <location evidence="3">Telomere</location>
    </subcellularLocation>
    <subcellularLocation>
        <location evidence="2">Cytoplasm</location>
        <location evidence="2">Cytoskeleton</location>
        <location evidence="2">Microtubule organizing center</location>
        <location evidence="2">Centrosome</location>
    </subcellularLocation>
    <subcellularLocation>
        <location evidence="1">Nucleus</location>
    </subcellularLocation>
</comment>
<keyword evidence="13" id="KW-0995">Kinetochore</keyword>
<keyword evidence="21" id="KW-0863">Zinc-finger</keyword>
<dbReference type="PROSITE" id="PS50294">
    <property type="entry name" value="WD_REPEATS_REGION"/>
    <property type="match status" value="1"/>
</dbReference>
<accession>A0A3M6UVU8</accession>
<dbReference type="InterPro" id="IPR019775">
    <property type="entry name" value="WD40_repeat_CS"/>
</dbReference>
<keyword evidence="8" id="KW-0963">Cytoplasm</keyword>
<dbReference type="Proteomes" id="UP000275408">
    <property type="component" value="Unassembled WGS sequence"/>
</dbReference>
<organism evidence="24 25">
    <name type="scientific">Pocillopora damicornis</name>
    <name type="common">Cauliflower coral</name>
    <name type="synonym">Millepora damicornis</name>
    <dbReference type="NCBI Taxonomy" id="46731"/>
    <lineage>
        <taxon>Eukaryota</taxon>
        <taxon>Metazoa</taxon>
        <taxon>Cnidaria</taxon>
        <taxon>Anthozoa</taxon>
        <taxon>Hexacorallia</taxon>
        <taxon>Scleractinia</taxon>
        <taxon>Astrocoeniina</taxon>
        <taxon>Pocilloporidae</taxon>
        <taxon>Pocillopora</taxon>
    </lineage>
</organism>
<evidence type="ECO:0000256" key="6">
    <source>
        <dbReference type="ARBA" id="ARBA00015536"/>
    </source>
</evidence>
<dbReference type="GO" id="GO:0006260">
    <property type="term" value="P:DNA replication"/>
    <property type="evidence" value="ECO:0007669"/>
    <property type="project" value="UniProtKB-KW"/>
</dbReference>
<dbReference type="PROSITE" id="PS51083">
    <property type="entry name" value="ZF_HIT"/>
    <property type="match status" value="1"/>
</dbReference>
<keyword evidence="21" id="KW-0862">Zinc</keyword>
<keyword evidence="10" id="KW-0433">Leucine-rich repeat</keyword>
<evidence type="ECO:0000256" key="4">
    <source>
        <dbReference type="ARBA" id="ARBA00004629"/>
    </source>
</evidence>
<evidence type="ECO:0000256" key="8">
    <source>
        <dbReference type="ARBA" id="ARBA00022490"/>
    </source>
</evidence>
<proteinExistence type="inferred from homology"/>
<evidence type="ECO:0000256" key="18">
    <source>
        <dbReference type="ARBA" id="ARBA00023328"/>
    </source>
</evidence>
<evidence type="ECO:0000256" key="10">
    <source>
        <dbReference type="ARBA" id="ARBA00022614"/>
    </source>
</evidence>
<keyword evidence="18" id="KW-0137">Centromere</keyword>
<dbReference type="InterPro" id="IPR001680">
    <property type="entry name" value="WD40_rpt"/>
</dbReference>
<dbReference type="GO" id="GO:0005813">
    <property type="term" value="C:centrosome"/>
    <property type="evidence" value="ECO:0007669"/>
    <property type="project" value="UniProtKB-SubCell"/>
</dbReference>
<dbReference type="SUPFAM" id="SSF50978">
    <property type="entry name" value="WD40 repeat-like"/>
    <property type="match status" value="1"/>
</dbReference>
<evidence type="ECO:0000256" key="20">
    <source>
        <dbReference type="PROSITE-ProRule" id="PRU00221"/>
    </source>
</evidence>
<keyword evidence="25" id="KW-1185">Reference proteome</keyword>
<dbReference type="InterPro" id="IPR052489">
    <property type="entry name" value="LRWD1"/>
</dbReference>
<keyword evidence="16" id="KW-0206">Cytoskeleton</keyword>